<feature type="transmembrane region" description="Helical" evidence="5">
    <location>
        <begin position="264"/>
        <end position="285"/>
    </location>
</feature>
<evidence type="ECO:0000313" key="7">
    <source>
        <dbReference type="EMBL" id="RAK24812.1"/>
    </source>
</evidence>
<dbReference type="OrthoDB" id="7584869at2"/>
<name>A0A327YUD8_9ACTN</name>
<evidence type="ECO:0000256" key="4">
    <source>
        <dbReference type="ARBA" id="ARBA00023136"/>
    </source>
</evidence>
<dbReference type="InterPro" id="IPR036259">
    <property type="entry name" value="MFS_trans_sf"/>
</dbReference>
<evidence type="ECO:0000259" key="6">
    <source>
        <dbReference type="PROSITE" id="PS50850"/>
    </source>
</evidence>
<evidence type="ECO:0000313" key="8">
    <source>
        <dbReference type="Proteomes" id="UP000249341"/>
    </source>
</evidence>
<gene>
    <name evidence="7" type="ORF">B0I29_13518</name>
</gene>
<feature type="transmembrane region" description="Helical" evidence="5">
    <location>
        <begin position="231"/>
        <end position="252"/>
    </location>
</feature>
<keyword evidence="3 5" id="KW-1133">Transmembrane helix</keyword>
<feature type="transmembrane region" description="Helical" evidence="5">
    <location>
        <begin position="359"/>
        <end position="378"/>
    </location>
</feature>
<dbReference type="AlphaFoldDB" id="A0A327YUD8"/>
<accession>A0A327YUD8</accession>
<dbReference type="GO" id="GO:0005886">
    <property type="term" value="C:plasma membrane"/>
    <property type="evidence" value="ECO:0007669"/>
    <property type="project" value="UniProtKB-SubCell"/>
</dbReference>
<feature type="domain" description="Major facilitator superfamily (MFS) profile" evidence="6">
    <location>
        <begin position="185"/>
        <end position="411"/>
    </location>
</feature>
<dbReference type="PROSITE" id="PS50850">
    <property type="entry name" value="MFS"/>
    <property type="match status" value="1"/>
</dbReference>
<keyword evidence="2 5" id="KW-0812">Transmembrane</keyword>
<keyword evidence="4 5" id="KW-0472">Membrane</keyword>
<comment type="subcellular location">
    <subcellularLocation>
        <location evidence="1">Cell membrane</location>
        <topology evidence="1">Multi-pass membrane protein</topology>
    </subcellularLocation>
</comment>
<dbReference type="Proteomes" id="UP000249341">
    <property type="component" value="Unassembled WGS sequence"/>
</dbReference>
<evidence type="ECO:0000256" key="2">
    <source>
        <dbReference type="ARBA" id="ARBA00022692"/>
    </source>
</evidence>
<dbReference type="Pfam" id="PF07690">
    <property type="entry name" value="MFS_1"/>
    <property type="match status" value="1"/>
</dbReference>
<reference evidence="7 8" key="1">
    <citation type="submission" date="2018-06" db="EMBL/GenBank/DDBJ databases">
        <title>Genomic Encyclopedia of Type Strains, Phase III (KMG-III): the genomes of soil and plant-associated and newly described type strains.</title>
        <authorList>
            <person name="Whitman W."/>
        </authorList>
    </citation>
    <scope>NUCLEOTIDE SEQUENCE [LARGE SCALE GENOMIC DNA]</scope>
    <source>
        <strain evidence="7 8">CGMCC 4.7090</strain>
    </source>
</reference>
<dbReference type="InterPro" id="IPR011701">
    <property type="entry name" value="MFS"/>
</dbReference>
<dbReference type="Gene3D" id="1.20.1250.20">
    <property type="entry name" value="MFS general substrate transporter like domains"/>
    <property type="match status" value="2"/>
</dbReference>
<feature type="transmembrane region" description="Helical" evidence="5">
    <location>
        <begin position="155"/>
        <end position="177"/>
    </location>
</feature>
<feature type="transmembrane region" description="Helical" evidence="5">
    <location>
        <begin position="297"/>
        <end position="315"/>
    </location>
</feature>
<evidence type="ECO:0000256" key="3">
    <source>
        <dbReference type="ARBA" id="ARBA00022989"/>
    </source>
</evidence>
<sequence length="411" mass="42673">MTAPTTLPDNTLDRSPPTRHRRLLTALLVSQTGGYIAVQTPVQLLLTLHLADLAGSEADRAFGIATGLGAFVSLLINPIAGRISDRTTARFGRRRTWILAGALTTAAALLALGATTTVWQVVLAWCVISALAGFWFAATTAAVADQVDPARRGGVSGLLGLSVALGPLLGIALVNGLPAGSTGQWLILAVVAVFTGVVAVLLIRERPAQSTATPGPYWVNPRTHPDFAWAWLVRMLISCAYASSSYYAFYLIEQFDVSAERLGPLVLSIAMTSVAALAFTSVVAGYASDAIGRQKPFVAAAGILGALALITLAFAPSIPVVYFASVLVGVGLGLFVSIDLAMCLRVLPNPDDSGKDLAVLNMASALPPAIVPFLAAGLLGLGGYPLFFGVLAVFGIAGAIAVRRIPEMTRA</sequence>
<organism evidence="7 8">
    <name type="scientific">Actinoplanes lutulentus</name>
    <dbReference type="NCBI Taxonomy" id="1287878"/>
    <lineage>
        <taxon>Bacteria</taxon>
        <taxon>Bacillati</taxon>
        <taxon>Actinomycetota</taxon>
        <taxon>Actinomycetes</taxon>
        <taxon>Micromonosporales</taxon>
        <taxon>Micromonosporaceae</taxon>
        <taxon>Actinoplanes</taxon>
    </lineage>
</organism>
<feature type="transmembrane region" description="Helical" evidence="5">
    <location>
        <begin position="23"/>
        <end position="42"/>
    </location>
</feature>
<dbReference type="EMBL" id="QLMJ01000035">
    <property type="protein sequence ID" value="RAK24812.1"/>
    <property type="molecule type" value="Genomic_DNA"/>
</dbReference>
<evidence type="ECO:0000256" key="1">
    <source>
        <dbReference type="ARBA" id="ARBA00004651"/>
    </source>
</evidence>
<feature type="transmembrane region" description="Helical" evidence="5">
    <location>
        <begin position="96"/>
        <end position="116"/>
    </location>
</feature>
<keyword evidence="8" id="KW-1185">Reference proteome</keyword>
<feature type="transmembrane region" description="Helical" evidence="5">
    <location>
        <begin position="321"/>
        <end position="347"/>
    </location>
</feature>
<feature type="transmembrane region" description="Helical" evidence="5">
    <location>
        <begin position="122"/>
        <end position="143"/>
    </location>
</feature>
<dbReference type="PANTHER" id="PTHR23528:SF1">
    <property type="entry name" value="MAJOR FACILITATOR SUPERFAMILY (MFS) PROFILE DOMAIN-CONTAINING PROTEIN"/>
    <property type="match status" value="1"/>
</dbReference>
<comment type="caution">
    <text evidence="7">The sequence shown here is derived from an EMBL/GenBank/DDBJ whole genome shotgun (WGS) entry which is preliminary data.</text>
</comment>
<dbReference type="InterPro" id="IPR020846">
    <property type="entry name" value="MFS_dom"/>
</dbReference>
<evidence type="ECO:0000256" key="5">
    <source>
        <dbReference type="SAM" id="Phobius"/>
    </source>
</evidence>
<dbReference type="RefSeq" id="WP_111655206.1">
    <property type="nucleotide sequence ID" value="NZ_JACHWI010000001.1"/>
</dbReference>
<dbReference type="GO" id="GO:0022857">
    <property type="term" value="F:transmembrane transporter activity"/>
    <property type="evidence" value="ECO:0007669"/>
    <property type="project" value="InterPro"/>
</dbReference>
<protein>
    <submittedName>
        <fullName evidence="7">Na+/melibiose symporter-like transporter</fullName>
    </submittedName>
</protein>
<feature type="transmembrane region" description="Helical" evidence="5">
    <location>
        <begin position="62"/>
        <end position="84"/>
    </location>
</feature>
<feature type="transmembrane region" description="Helical" evidence="5">
    <location>
        <begin position="384"/>
        <end position="402"/>
    </location>
</feature>
<proteinExistence type="predicted"/>
<dbReference type="SUPFAM" id="SSF103473">
    <property type="entry name" value="MFS general substrate transporter"/>
    <property type="match status" value="1"/>
</dbReference>
<feature type="transmembrane region" description="Helical" evidence="5">
    <location>
        <begin position="183"/>
        <end position="203"/>
    </location>
</feature>
<dbReference type="PANTHER" id="PTHR23528">
    <property type="match status" value="1"/>
</dbReference>